<dbReference type="SUPFAM" id="SSF57756">
    <property type="entry name" value="Retrovirus zinc finger-like domains"/>
    <property type="match status" value="1"/>
</dbReference>
<organism evidence="4 5">
    <name type="scientific">Dendrobium catenatum</name>
    <dbReference type="NCBI Taxonomy" id="906689"/>
    <lineage>
        <taxon>Eukaryota</taxon>
        <taxon>Viridiplantae</taxon>
        <taxon>Streptophyta</taxon>
        <taxon>Embryophyta</taxon>
        <taxon>Tracheophyta</taxon>
        <taxon>Spermatophyta</taxon>
        <taxon>Magnoliopsida</taxon>
        <taxon>Liliopsida</taxon>
        <taxon>Asparagales</taxon>
        <taxon>Orchidaceae</taxon>
        <taxon>Epidendroideae</taxon>
        <taxon>Malaxideae</taxon>
        <taxon>Dendrobiinae</taxon>
        <taxon>Dendrobium</taxon>
    </lineage>
</organism>
<evidence type="ECO:0000313" key="5">
    <source>
        <dbReference type="Proteomes" id="UP000233837"/>
    </source>
</evidence>
<dbReference type="InterPro" id="IPR036875">
    <property type="entry name" value="Znf_CCHC_sf"/>
</dbReference>
<dbReference type="AlphaFoldDB" id="A0A2I0VFX1"/>
<keyword evidence="1" id="KW-0862">Zinc</keyword>
<accession>A0A2I0VFX1</accession>
<evidence type="ECO:0000256" key="1">
    <source>
        <dbReference type="PROSITE-ProRule" id="PRU00047"/>
    </source>
</evidence>
<reference evidence="4 5" key="1">
    <citation type="journal article" date="2016" name="Sci. Rep.">
        <title>The Dendrobium catenatum Lindl. genome sequence provides insights into polysaccharide synthase, floral development and adaptive evolution.</title>
        <authorList>
            <person name="Zhang G.Q."/>
            <person name="Xu Q."/>
            <person name="Bian C."/>
            <person name="Tsai W.C."/>
            <person name="Yeh C.M."/>
            <person name="Liu K.W."/>
            <person name="Yoshida K."/>
            <person name="Zhang L.S."/>
            <person name="Chang S.B."/>
            <person name="Chen F."/>
            <person name="Shi Y."/>
            <person name="Su Y.Y."/>
            <person name="Zhang Y.Q."/>
            <person name="Chen L.J."/>
            <person name="Yin Y."/>
            <person name="Lin M."/>
            <person name="Huang H."/>
            <person name="Deng H."/>
            <person name="Wang Z.W."/>
            <person name="Zhu S.L."/>
            <person name="Zhao X."/>
            <person name="Deng C."/>
            <person name="Niu S.C."/>
            <person name="Huang J."/>
            <person name="Wang M."/>
            <person name="Liu G.H."/>
            <person name="Yang H.J."/>
            <person name="Xiao X.J."/>
            <person name="Hsiao Y.Y."/>
            <person name="Wu W.L."/>
            <person name="Chen Y.Y."/>
            <person name="Mitsuda N."/>
            <person name="Ohme-Takagi M."/>
            <person name="Luo Y.B."/>
            <person name="Van de Peer Y."/>
            <person name="Liu Z.J."/>
        </authorList>
    </citation>
    <scope>NUCLEOTIDE SEQUENCE [LARGE SCALE GENOMIC DNA]</scope>
    <source>
        <tissue evidence="4">The whole plant</tissue>
    </source>
</reference>
<keyword evidence="1" id="KW-0863">Zinc-finger</keyword>
<dbReference type="InterPro" id="IPR001878">
    <property type="entry name" value="Znf_CCHC"/>
</dbReference>
<dbReference type="Proteomes" id="UP000233837">
    <property type="component" value="Unassembled WGS sequence"/>
</dbReference>
<name>A0A2I0VFX1_9ASPA</name>
<proteinExistence type="predicted"/>
<evidence type="ECO:0000256" key="2">
    <source>
        <dbReference type="SAM" id="MobiDB-lite"/>
    </source>
</evidence>
<reference evidence="4 5" key="2">
    <citation type="journal article" date="2017" name="Nature">
        <title>The Apostasia genome and the evolution of orchids.</title>
        <authorList>
            <person name="Zhang G.Q."/>
            <person name="Liu K.W."/>
            <person name="Li Z."/>
            <person name="Lohaus R."/>
            <person name="Hsiao Y.Y."/>
            <person name="Niu S.C."/>
            <person name="Wang J.Y."/>
            <person name="Lin Y.C."/>
            <person name="Xu Q."/>
            <person name="Chen L.J."/>
            <person name="Yoshida K."/>
            <person name="Fujiwara S."/>
            <person name="Wang Z.W."/>
            <person name="Zhang Y.Q."/>
            <person name="Mitsuda N."/>
            <person name="Wang M."/>
            <person name="Liu G.H."/>
            <person name="Pecoraro L."/>
            <person name="Huang H.X."/>
            <person name="Xiao X.J."/>
            <person name="Lin M."/>
            <person name="Wu X.Y."/>
            <person name="Wu W.L."/>
            <person name="Chen Y.Y."/>
            <person name="Chang S.B."/>
            <person name="Sakamoto S."/>
            <person name="Ohme-Takagi M."/>
            <person name="Yagi M."/>
            <person name="Zeng S.J."/>
            <person name="Shen C.Y."/>
            <person name="Yeh C.M."/>
            <person name="Luo Y.B."/>
            <person name="Tsai W.C."/>
            <person name="Van de Peer Y."/>
            <person name="Liu Z.J."/>
        </authorList>
    </citation>
    <scope>NUCLEOTIDE SEQUENCE [LARGE SCALE GENOMIC DNA]</scope>
    <source>
        <tissue evidence="4">The whole plant</tissue>
    </source>
</reference>
<keyword evidence="1" id="KW-0479">Metal-binding</keyword>
<dbReference type="Gene3D" id="4.10.60.10">
    <property type="entry name" value="Zinc finger, CCHC-type"/>
    <property type="match status" value="1"/>
</dbReference>
<dbReference type="PROSITE" id="PS50158">
    <property type="entry name" value="ZF_CCHC"/>
    <property type="match status" value="1"/>
</dbReference>
<evidence type="ECO:0000259" key="3">
    <source>
        <dbReference type="PROSITE" id="PS50158"/>
    </source>
</evidence>
<feature type="domain" description="CCHC-type" evidence="3">
    <location>
        <begin position="72"/>
        <end position="86"/>
    </location>
</feature>
<protein>
    <recommendedName>
        <fullName evidence="3">CCHC-type domain-containing protein</fullName>
    </recommendedName>
</protein>
<dbReference type="GO" id="GO:0008270">
    <property type="term" value="F:zinc ion binding"/>
    <property type="evidence" value="ECO:0007669"/>
    <property type="project" value="UniProtKB-KW"/>
</dbReference>
<dbReference type="EMBL" id="KZ503670">
    <property type="protein sequence ID" value="PKU62317.1"/>
    <property type="molecule type" value="Genomic_DNA"/>
</dbReference>
<feature type="region of interest" description="Disordered" evidence="2">
    <location>
        <begin position="1"/>
        <end position="49"/>
    </location>
</feature>
<sequence length="151" mass="16629">MDMQATQRRSDQHKRKSFDEDIQSNQTGGSDEKKSKFGSSGGSGATVSKVTEPCAKCGRMHKGECLIGSNTCYWCHQPGHIAKYCPALTQKTSGEMRSVETPSQKNYGKPKMIEPLVTGSVQNQSRQNVRPRVYTLTQQEPDGSVDADNDN</sequence>
<keyword evidence="5" id="KW-1185">Reference proteome</keyword>
<dbReference type="SMART" id="SM00343">
    <property type="entry name" value="ZnF_C2HC"/>
    <property type="match status" value="1"/>
</dbReference>
<gene>
    <name evidence="4" type="ORF">MA16_Dca026500</name>
</gene>
<dbReference type="GO" id="GO:0003676">
    <property type="term" value="F:nucleic acid binding"/>
    <property type="evidence" value="ECO:0007669"/>
    <property type="project" value="InterPro"/>
</dbReference>
<evidence type="ECO:0000313" key="4">
    <source>
        <dbReference type="EMBL" id="PKU62317.1"/>
    </source>
</evidence>